<comment type="subcellular location">
    <subcellularLocation>
        <location evidence="1">Cell membrane</location>
        <topology evidence="1">Multi-pass membrane protein</topology>
    </subcellularLocation>
</comment>
<feature type="transmembrane region" description="Helical" evidence="6">
    <location>
        <begin position="303"/>
        <end position="327"/>
    </location>
</feature>
<organism evidence="7 8">
    <name type="scientific">Limimaricola hongkongensis DSM 17492</name>
    <dbReference type="NCBI Taxonomy" id="1122180"/>
    <lineage>
        <taxon>Bacteria</taxon>
        <taxon>Pseudomonadati</taxon>
        <taxon>Pseudomonadota</taxon>
        <taxon>Alphaproteobacteria</taxon>
        <taxon>Rhodobacterales</taxon>
        <taxon>Paracoccaceae</taxon>
        <taxon>Limimaricola</taxon>
    </lineage>
</organism>
<accession>A0A017H968</accession>
<keyword evidence="8" id="KW-1185">Reference proteome</keyword>
<keyword evidence="7" id="KW-0614">Plasmid</keyword>
<dbReference type="AlphaFoldDB" id="A0A017H968"/>
<gene>
    <name evidence="7" type="ORF">Lokhon_00093</name>
</gene>
<dbReference type="PANTHER" id="PTHR40277">
    <property type="entry name" value="BLL5419 PROTEIN"/>
    <property type="match status" value="1"/>
</dbReference>
<reference evidence="7 8" key="1">
    <citation type="submission" date="2013-03" db="EMBL/GenBank/DDBJ databases">
        <authorList>
            <person name="Fiebig A."/>
            <person name="Goeker M."/>
            <person name="Klenk H.-P.P."/>
        </authorList>
    </citation>
    <scope>NUCLEOTIDE SEQUENCE [LARGE SCALE GENOMIC DNA]</scope>
    <source>
        <strain evidence="7 8">DSM 17492</strain>
        <plasmid evidence="7 8">pLokhon02</plasmid>
    </source>
</reference>
<feature type="transmembrane region" description="Helical" evidence="6">
    <location>
        <begin position="153"/>
        <end position="173"/>
    </location>
</feature>
<evidence type="ECO:0008006" key="9">
    <source>
        <dbReference type="Google" id="ProtNLM"/>
    </source>
</evidence>
<feature type="transmembrane region" description="Helical" evidence="6">
    <location>
        <begin position="67"/>
        <end position="88"/>
    </location>
</feature>
<evidence type="ECO:0000313" key="7">
    <source>
        <dbReference type="EMBL" id="EYD70339.1"/>
    </source>
</evidence>
<dbReference type="Pfam" id="PF03706">
    <property type="entry name" value="LPG_synthase_TM"/>
    <property type="match status" value="1"/>
</dbReference>
<keyword evidence="2" id="KW-1003">Cell membrane</keyword>
<name>A0A017H968_9RHOB</name>
<geneLocation type="plasmid" evidence="7 8">
    <name>pLokhon02</name>
</geneLocation>
<feature type="transmembrane region" description="Helical" evidence="6">
    <location>
        <begin position="235"/>
        <end position="255"/>
    </location>
</feature>
<evidence type="ECO:0000256" key="3">
    <source>
        <dbReference type="ARBA" id="ARBA00022692"/>
    </source>
</evidence>
<evidence type="ECO:0000256" key="1">
    <source>
        <dbReference type="ARBA" id="ARBA00004651"/>
    </source>
</evidence>
<dbReference type="RefSeq" id="WP_017929735.1">
    <property type="nucleotide sequence ID" value="NZ_CM002676.1"/>
</dbReference>
<evidence type="ECO:0000256" key="6">
    <source>
        <dbReference type="SAM" id="Phobius"/>
    </source>
</evidence>
<dbReference type="GO" id="GO:0005886">
    <property type="term" value="C:plasma membrane"/>
    <property type="evidence" value="ECO:0007669"/>
    <property type="project" value="UniProtKB-SubCell"/>
</dbReference>
<evidence type="ECO:0000256" key="2">
    <source>
        <dbReference type="ARBA" id="ARBA00022475"/>
    </source>
</evidence>
<feature type="transmembrane region" description="Helical" evidence="6">
    <location>
        <begin position="179"/>
        <end position="199"/>
    </location>
</feature>
<sequence>MFDHSATGSRPGRHASSLGAIGGFATDRGRRGGRGGFLLKAAASIGLVVFILNRADLDAVWRAMAQIAPGWLGLALACQLLGPAIIALRWRGLLGHHDLHPGWPYLYRSVLVSGFFRQFMPSTIGGDVIRGYDAWRAGASKSLALMSLVVDRLAGLLALLTLAMLALLLSPQIDQRVPGLRWLGLALLAALVALAVLLARPRRAGAASGRLGRIGAALALYHGAMPALLRAAALSLLLQVNVITFYWALGLALGLPVSYADFYVIAPVAVLVMMLPISINGIGVREGVFVLLLAQWGVQASDALALAWLEFGIFLLFGCLGGVLFALRRG</sequence>
<evidence type="ECO:0000256" key="4">
    <source>
        <dbReference type="ARBA" id="ARBA00022989"/>
    </source>
</evidence>
<protein>
    <recommendedName>
        <fullName evidence="9">Flippase-like domain-containing protein</fullName>
    </recommendedName>
</protein>
<keyword evidence="5 6" id="KW-0472">Membrane</keyword>
<feature type="transmembrane region" description="Helical" evidence="6">
    <location>
        <begin position="37"/>
        <end position="55"/>
    </location>
</feature>
<proteinExistence type="predicted"/>
<dbReference type="OrthoDB" id="9788795at2"/>
<dbReference type="EMBL" id="APGJ01000010">
    <property type="protein sequence ID" value="EYD70339.1"/>
    <property type="molecule type" value="Genomic_DNA"/>
</dbReference>
<dbReference type="NCBIfam" id="TIGR00374">
    <property type="entry name" value="flippase-like domain"/>
    <property type="match status" value="1"/>
</dbReference>
<keyword evidence="4 6" id="KW-1133">Transmembrane helix</keyword>
<dbReference type="eggNOG" id="COG0392">
    <property type="taxonomic scope" value="Bacteria"/>
</dbReference>
<keyword evidence="3 6" id="KW-0812">Transmembrane</keyword>
<feature type="transmembrane region" description="Helical" evidence="6">
    <location>
        <begin position="262"/>
        <end position="283"/>
    </location>
</feature>
<dbReference type="PANTHER" id="PTHR40277:SF1">
    <property type="entry name" value="BLL5419 PROTEIN"/>
    <property type="match status" value="1"/>
</dbReference>
<feature type="transmembrane region" description="Helical" evidence="6">
    <location>
        <begin position="211"/>
        <end position="229"/>
    </location>
</feature>
<comment type="caution">
    <text evidence="7">The sequence shown here is derived from an EMBL/GenBank/DDBJ whole genome shotgun (WGS) entry which is preliminary data.</text>
</comment>
<dbReference type="HOGENOM" id="CLU_048072_2_1_5"/>
<dbReference type="Proteomes" id="UP000025047">
    <property type="component" value="Plasmid pLokhon02"/>
</dbReference>
<dbReference type="PATRIC" id="fig|1122180.6.peg.96"/>
<dbReference type="InterPro" id="IPR022791">
    <property type="entry name" value="L-PG_synthase/AglD"/>
</dbReference>
<evidence type="ECO:0000256" key="5">
    <source>
        <dbReference type="ARBA" id="ARBA00023136"/>
    </source>
</evidence>
<evidence type="ECO:0000313" key="8">
    <source>
        <dbReference type="Proteomes" id="UP000025047"/>
    </source>
</evidence>